<dbReference type="InterPro" id="IPR002015">
    <property type="entry name" value="Proteasome/cyclosome_rpt"/>
</dbReference>
<feature type="non-terminal residue" evidence="11">
    <location>
        <position position="1996"/>
    </location>
</feature>
<dbReference type="Pfam" id="PF18122">
    <property type="entry name" value="APC1_C"/>
    <property type="match status" value="1"/>
</dbReference>
<dbReference type="InterPro" id="IPR024990">
    <property type="entry name" value="Apc1"/>
</dbReference>
<gene>
    <name evidence="11" type="primary">ANAPC1</name>
    <name evidence="11" type="ORF">BGZ80_000290</name>
</gene>
<dbReference type="GO" id="GO:0005680">
    <property type="term" value="C:anaphase-promoting complex"/>
    <property type="evidence" value="ECO:0007669"/>
    <property type="project" value="InterPro"/>
</dbReference>
<dbReference type="Proteomes" id="UP000703661">
    <property type="component" value="Unassembled WGS sequence"/>
</dbReference>
<feature type="domain" description="Anaphase-promoting complex subunit 1 beta-sandwich" evidence="10">
    <location>
        <begin position="1565"/>
        <end position="1620"/>
    </location>
</feature>
<evidence type="ECO:0000313" key="11">
    <source>
        <dbReference type="EMBL" id="KAG0011980.1"/>
    </source>
</evidence>
<dbReference type="InterPro" id="IPR046794">
    <property type="entry name" value="Apc1_MidN"/>
</dbReference>
<organism evidence="11 12">
    <name type="scientific">Entomortierella chlamydospora</name>
    <dbReference type="NCBI Taxonomy" id="101097"/>
    <lineage>
        <taxon>Eukaryota</taxon>
        <taxon>Fungi</taxon>
        <taxon>Fungi incertae sedis</taxon>
        <taxon>Mucoromycota</taxon>
        <taxon>Mortierellomycotina</taxon>
        <taxon>Mortierellomycetes</taxon>
        <taxon>Mortierellales</taxon>
        <taxon>Mortierellaceae</taxon>
        <taxon>Entomortierella</taxon>
    </lineage>
</organism>
<dbReference type="EMBL" id="JAAAID010001056">
    <property type="protein sequence ID" value="KAG0011980.1"/>
    <property type="molecule type" value="Genomic_DNA"/>
</dbReference>
<dbReference type="GO" id="GO:0060090">
    <property type="term" value="F:molecular adaptor activity"/>
    <property type="evidence" value="ECO:0007669"/>
    <property type="project" value="TreeGrafter"/>
</dbReference>
<protein>
    <submittedName>
        <fullName evidence="11">Anaphase-promoting complex subunit 1</fullName>
    </submittedName>
</protein>
<feature type="region of interest" description="Disordered" evidence="6">
    <location>
        <begin position="480"/>
        <end position="507"/>
    </location>
</feature>
<evidence type="ECO:0000256" key="2">
    <source>
        <dbReference type="ARBA" id="ARBA00022618"/>
    </source>
</evidence>
<evidence type="ECO:0000256" key="3">
    <source>
        <dbReference type="ARBA" id="ARBA00022737"/>
    </source>
</evidence>
<evidence type="ECO:0000256" key="1">
    <source>
        <dbReference type="ARBA" id="ARBA00010547"/>
    </source>
</evidence>
<dbReference type="GO" id="GO:0051301">
    <property type="term" value="P:cell division"/>
    <property type="evidence" value="ECO:0007669"/>
    <property type="project" value="UniProtKB-KW"/>
</dbReference>
<sequence length="1996" mass="223198">MEITILGEYRPFGDAEEIIDRVSHVGEPFLPPKPYHFGEPDKDDSYTANPLSNSSLPRYELYPPTHDGVINETRESSTIGSSHANINRSKSQRGYDVEVTVKGSKVTWTQGGILRKTLDFSSENEVIHQTLFAWFIVNNPTQRTTDRERDREQEREEDFEVGQLHTTERPRADWQSRQQALVVILKDTARIYFPSGESYSVHLPFGIHKVWAMDLGLFMERKPDLDEEVPKETPEEFGGTELPMPRFYTIMDPFNEVLMVTLYRLPKSSKQTTSGKPAPREEAPRIRHMNGVVGDIFNTCVFLSCLDSSDRTVVTFDLVSKRHRVWRYASSMLTALPFSRIHSQSGPSSDTVMEVDNDADLQMRTDTYLFEIESNIQGASHDSMIFSAHAFDGSTVIGVLDREAEKLSCYQIIADQIVVQLWTKPALSAVAVEATRKQLRDILILSHKGELQLWTGFSAEFVPCQADIEPMFLKSKGVKGKAKTRAKKQSSKTPGLDSASTDNHDVMSKEPPYIIEIRDAVENRVSFVLSDNTVLRMQLDFLIRSSLVQECIDAISYALPTDALWDFKHRFLQLHFENVSREAEPPADEWCDFTTTLLSYCDPSFTPPVMSSPKMQTRTLSGLTKKPVNNDSSWDYFLDSEIHRLMKNHPSFRNESLALPISNTNPYTEMIMQAQKLATLHFRGPATRQSLRLDWFYTYILVALHLVYEDRDLNLVTRKEGDMTPLLTLMAHIVGWKTWVDAYARRDFARLKDIELPASLAALRDSEQSPFPVLNSTPCDLTRKVTLFFTSLMASDDGDQSAVRAIVDEAFTNNQLDQLPFGVSVPLREALWKCRRDPSPDLNSDALSFIGRNDLAELASKMSSGYYMKPPSQDKTEPTKRQDVHSLCDGVVHQEGDGELETTGAEITESDITDLRFGADMRVAETQKMLRSSVVLKIKPEEAPDLNEEDLRAMHQELLCKMAIRTLALPVGRGILTFGTATPILNQKCPIPPINLAVKLLPSYGTMEPDLIALGGEQVLNWPDFHNGVAAGLRISSNSKDVTSSWIIYNRPEALNSSHAGFLLALGLTGHLRALARSHVWRYLSFKHELTSTGLLLGLACAHRGTMNTAITRVLSVHMPALLPQHGSELNLSPLTQVACVLGIGLIYMETSHRRMAEVMLSEIGSTAGDSVDSLNSLQECHSVAAGFGLGFITLAQGNKSVGLRDMKIVDVLVSYMPGTTDKNHGAKSLAGPTQGEEYGSNRRQAGIDMTSAGATVAMGLMYLKTNSKPIAAKLSVPETQFLLDYVTPDLLMLRVICKAIVLWDSIVPTKAWVLSQVPDYLKNIKTGGPPATETGPQSYYSILAGACFAMGLRFAGSGNEAAYECILKHLDMFIDLGRANRDGSYEDSITKSTIRTCLDVTAMSVAMVVAGSGRIDFLRRLRKLARRTKGDTTYGSHLSYHMALGLLFLGGGGYTLGTSNRCVAALLCSLYPRLPSDPMDNRSHLQAFRHLWVLAAEPRCLVTRDASTGACCPVPVRVHLKAVYCQTQVQMGLGVKNSVDHHQDIIRPSQLTGLNSNVSQDTATTLFSSSRLDMMTPCLLPELSLISKIEILGPRYWPITIDLSDKNEDYGSIWKILKTRSISVMRHIGHLSYTEDPLGMRGILARPFPKVLTSEELGETVDNGSARSRKQEKLQRLANARREWYIRGGQSSRGLEAGQLDIPSYQDFDQSSASYGEDFCLTFLQDPHVASFASHLCRVKSGDREDGLGVGKDELRAAYFTNVLYECLTIDKVEVLGVHVWLYDIANRLENLDEISRRTLWELRILTNYYDTLFRRRLLEKGEELPTEIRTKERDEDTAIEPDTVLALSPHVMEDDGSETLIKVSRVTELVSRITKRVEQAMDEHRLDPEQQEWSMDSIAHRYFKTGSMPTERKNQNKNLSSANLTTGDSTQLKSKTNWFKVWLELNEVPGPDAIMSIKTALENTRSTWGNYVDAQEAQIDSEGGSEDFKTVANE</sequence>
<dbReference type="InterPro" id="IPR041221">
    <property type="entry name" value="APC1_C"/>
</dbReference>
<dbReference type="GO" id="GO:0031145">
    <property type="term" value="P:anaphase-promoting complex-dependent catabolic process"/>
    <property type="evidence" value="ECO:0007669"/>
    <property type="project" value="TreeGrafter"/>
</dbReference>
<reference evidence="11" key="1">
    <citation type="journal article" date="2020" name="Fungal Divers.">
        <title>Resolving the Mortierellaceae phylogeny through synthesis of multi-gene phylogenetics and phylogenomics.</title>
        <authorList>
            <person name="Vandepol N."/>
            <person name="Liber J."/>
            <person name="Desiro A."/>
            <person name="Na H."/>
            <person name="Kennedy M."/>
            <person name="Barry K."/>
            <person name="Grigoriev I.V."/>
            <person name="Miller A.N."/>
            <person name="O'Donnell K."/>
            <person name="Stajich J.E."/>
            <person name="Bonito G."/>
        </authorList>
    </citation>
    <scope>NUCLEOTIDE SEQUENCE</scope>
    <source>
        <strain evidence="11">NRRL 2769</strain>
    </source>
</reference>
<feature type="domain" description="Anaphase-promoting complex subunit 1 N-terminal" evidence="7">
    <location>
        <begin position="90"/>
        <end position="237"/>
    </location>
</feature>
<feature type="compositionally biased region" description="Basic residues" evidence="6">
    <location>
        <begin position="480"/>
        <end position="490"/>
    </location>
</feature>
<dbReference type="InterPro" id="IPR011989">
    <property type="entry name" value="ARM-like"/>
</dbReference>
<dbReference type="Pfam" id="PF01851">
    <property type="entry name" value="PC_rep"/>
    <property type="match status" value="1"/>
</dbReference>
<dbReference type="PANTHER" id="PTHR12827:SF3">
    <property type="entry name" value="ANAPHASE-PROMOTING COMPLEX SUBUNIT 1"/>
    <property type="match status" value="1"/>
</dbReference>
<keyword evidence="3" id="KW-0677">Repeat</keyword>
<evidence type="ECO:0000256" key="4">
    <source>
        <dbReference type="ARBA" id="ARBA00022776"/>
    </source>
</evidence>
<accession>A0A9P6SYJ9</accession>
<evidence type="ECO:0000259" key="7">
    <source>
        <dbReference type="Pfam" id="PF12859"/>
    </source>
</evidence>
<keyword evidence="5" id="KW-0131">Cell cycle</keyword>
<keyword evidence="4" id="KW-0498">Mitosis</keyword>
<dbReference type="GO" id="GO:0007091">
    <property type="term" value="P:metaphase/anaphase transition of mitotic cell cycle"/>
    <property type="evidence" value="ECO:0007669"/>
    <property type="project" value="TreeGrafter"/>
</dbReference>
<comment type="similarity">
    <text evidence="1">Belongs to the APC1 family.</text>
</comment>
<evidence type="ECO:0000259" key="8">
    <source>
        <dbReference type="Pfam" id="PF18122"/>
    </source>
</evidence>
<keyword evidence="12" id="KW-1185">Reference proteome</keyword>
<feature type="region of interest" description="Disordered" evidence="6">
    <location>
        <begin position="142"/>
        <end position="172"/>
    </location>
</feature>
<dbReference type="GO" id="GO:0070979">
    <property type="term" value="P:protein K11-linked ubiquitination"/>
    <property type="evidence" value="ECO:0007669"/>
    <property type="project" value="TreeGrafter"/>
</dbReference>
<dbReference type="Pfam" id="PF20518">
    <property type="entry name" value="Apc1_MidN"/>
    <property type="match status" value="1"/>
</dbReference>
<comment type="caution">
    <text evidence="11">The sequence shown here is derived from an EMBL/GenBank/DDBJ whole genome shotgun (WGS) entry which is preliminary data.</text>
</comment>
<evidence type="ECO:0000256" key="6">
    <source>
        <dbReference type="SAM" id="MobiDB-lite"/>
    </source>
</evidence>
<feature type="domain" description="Anaphase-promoting complex subunit 1 C-terminal" evidence="8">
    <location>
        <begin position="1719"/>
        <end position="1929"/>
    </location>
</feature>
<dbReference type="Gene3D" id="1.25.10.10">
    <property type="entry name" value="Leucine-rich Repeat Variant"/>
    <property type="match status" value="2"/>
</dbReference>
<dbReference type="Pfam" id="PF21282">
    <property type="entry name" value="APC1_3rd"/>
    <property type="match status" value="1"/>
</dbReference>
<dbReference type="InterPro" id="IPR048971">
    <property type="entry name" value="Apc1_3rd"/>
</dbReference>
<feature type="compositionally biased region" description="Basic and acidic residues" evidence="6">
    <location>
        <begin position="144"/>
        <end position="154"/>
    </location>
</feature>
<keyword evidence="2" id="KW-0132">Cell division</keyword>
<proteinExistence type="inferred from homology"/>
<dbReference type="Pfam" id="PF12859">
    <property type="entry name" value="ANAPC1"/>
    <property type="match status" value="1"/>
</dbReference>
<name>A0A9P6SYJ9_9FUNG</name>
<feature type="region of interest" description="Disordered" evidence="6">
    <location>
        <begin position="1908"/>
        <end position="1930"/>
    </location>
</feature>
<evidence type="ECO:0000313" key="12">
    <source>
        <dbReference type="Proteomes" id="UP000703661"/>
    </source>
</evidence>
<evidence type="ECO:0000259" key="9">
    <source>
        <dbReference type="Pfam" id="PF20518"/>
    </source>
</evidence>
<evidence type="ECO:0000259" key="10">
    <source>
        <dbReference type="Pfam" id="PF21282"/>
    </source>
</evidence>
<evidence type="ECO:0000256" key="5">
    <source>
        <dbReference type="ARBA" id="ARBA00023306"/>
    </source>
</evidence>
<feature type="domain" description="Anaphase-promoting complex subunit 1 middle" evidence="9">
    <location>
        <begin position="806"/>
        <end position="856"/>
    </location>
</feature>
<feature type="compositionally biased region" description="Polar residues" evidence="6">
    <location>
        <begin position="1918"/>
        <end position="1930"/>
    </location>
</feature>
<dbReference type="PANTHER" id="PTHR12827">
    <property type="entry name" value="MEIOTIC CHECKPOINT REGULATOR TSG24 FAMILY MEMBER"/>
    <property type="match status" value="1"/>
</dbReference>
<dbReference type="InterPro" id="IPR049255">
    <property type="entry name" value="Apc1_N"/>
</dbReference>